<dbReference type="Gene3D" id="1.10.1040.10">
    <property type="entry name" value="N-(1-d-carboxylethyl)-l-norvaline Dehydrogenase, domain 2"/>
    <property type="match status" value="1"/>
</dbReference>
<accession>A0ABN2AE54</accession>
<comment type="caution">
    <text evidence="6">The sequence shown here is derived from an EMBL/GenBank/DDBJ whole genome shotgun (WGS) entry which is preliminary data.</text>
</comment>
<dbReference type="Pfam" id="PF00725">
    <property type="entry name" value="3HCDH"/>
    <property type="match status" value="1"/>
</dbReference>
<evidence type="ECO:0000256" key="1">
    <source>
        <dbReference type="ARBA" id="ARBA00005086"/>
    </source>
</evidence>
<comment type="similarity">
    <text evidence="2">Belongs to the 3-hydroxyacyl-CoA dehydrogenase family.</text>
</comment>
<dbReference type="InterPro" id="IPR013328">
    <property type="entry name" value="6PGD_dom2"/>
</dbReference>
<dbReference type="RefSeq" id="WP_219996056.1">
    <property type="nucleotide sequence ID" value="NZ_BAAAOR010000014.1"/>
</dbReference>
<gene>
    <name evidence="6" type="ORF">GCM10009788_19860</name>
</gene>
<keyword evidence="3" id="KW-0560">Oxidoreductase</keyword>
<reference evidence="6 7" key="1">
    <citation type="journal article" date="2019" name="Int. J. Syst. Evol. Microbiol.">
        <title>The Global Catalogue of Microorganisms (GCM) 10K type strain sequencing project: providing services to taxonomists for standard genome sequencing and annotation.</title>
        <authorList>
            <consortium name="The Broad Institute Genomics Platform"/>
            <consortium name="The Broad Institute Genome Sequencing Center for Infectious Disease"/>
            <person name="Wu L."/>
            <person name="Ma J."/>
        </authorList>
    </citation>
    <scope>NUCLEOTIDE SEQUENCE [LARGE SCALE GENOMIC DNA]</scope>
    <source>
        <strain evidence="6 7">JCM 14942</strain>
    </source>
</reference>
<dbReference type="SUPFAM" id="SSF48179">
    <property type="entry name" value="6-phosphogluconate dehydrogenase C-terminal domain-like"/>
    <property type="match status" value="1"/>
</dbReference>
<organism evidence="6 7">
    <name type="scientific">Nocardioides humi</name>
    <dbReference type="NCBI Taxonomy" id="449461"/>
    <lineage>
        <taxon>Bacteria</taxon>
        <taxon>Bacillati</taxon>
        <taxon>Actinomycetota</taxon>
        <taxon>Actinomycetes</taxon>
        <taxon>Propionibacteriales</taxon>
        <taxon>Nocardioidaceae</taxon>
        <taxon>Nocardioides</taxon>
    </lineage>
</organism>
<keyword evidence="7" id="KW-1185">Reference proteome</keyword>
<feature type="domain" description="3-hydroxyacyl-CoA dehydrogenase NAD binding" evidence="5">
    <location>
        <begin position="8"/>
        <end position="187"/>
    </location>
</feature>
<dbReference type="Pfam" id="PF02737">
    <property type="entry name" value="3HCDH_N"/>
    <property type="match status" value="1"/>
</dbReference>
<sequence>MTGSWARTVAVVGGGQMGAGIAHAFVVLGATVTVVEPDSDTAGRAEQRIATDVSRTCAKRGLDEDEAAAQLARLRIVDQLALIPADSDLVVEAVPELVELKTAVLGAIEQAVPATAVLASNTSSLSVTELASRLARPGRFLGMHFFNPVPASALVELVTGARTDPGVVDQVRELVAALGKESIVVDDSPGFATSRLGLALGLEAIRMYEAGVASARDLDRAMVLGYRHPVGPLELTDLVGLDVRLAVAEHLQGELGERFAPPELLRRLVAEGKLGKKTGEGFHVWDS</sequence>
<dbReference type="InterPro" id="IPR036291">
    <property type="entry name" value="NAD(P)-bd_dom_sf"/>
</dbReference>
<dbReference type="InterPro" id="IPR008927">
    <property type="entry name" value="6-PGluconate_DH-like_C_sf"/>
</dbReference>
<dbReference type="Proteomes" id="UP001500842">
    <property type="component" value="Unassembled WGS sequence"/>
</dbReference>
<comment type="pathway">
    <text evidence="1">Lipid metabolism; butanoate metabolism.</text>
</comment>
<dbReference type="PANTHER" id="PTHR48075">
    <property type="entry name" value="3-HYDROXYACYL-COA DEHYDROGENASE FAMILY PROTEIN"/>
    <property type="match status" value="1"/>
</dbReference>
<protein>
    <submittedName>
        <fullName evidence="6">3-hydroxyacyl-CoA dehydrogenase family protein</fullName>
    </submittedName>
</protein>
<dbReference type="EMBL" id="BAAAOR010000014">
    <property type="protein sequence ID" value="GAA1515547.1"/>
    <property type="molecule type" value="Genomic_DNA"/>
</dbReference>
<evidence type="ECO:0000259" key="4">
    <source>
        <dbReference type="Pfam" id="PF00725"/>
    </source>
</evidence>
<evidence type="ECO:0000259" key="5">
    <source>
        <dbReference type="Pfam" id="PF02737"/>
    </source>
</evidence>
<evidence type="ECO:0000313" key="7">
    <source>
        <dbReference type="Proteomes" id="UP001500842"/>
    </source>
</evidence>
<evidence type="ECO:0000256" key="2">
    <source>
        <dbReference type="ARBA" id="ARBA00009463"/>
    </source>
</evidence>
<dbReference type="SUPFAM" id="SSF51735">
    <property type="entry name" value="NAD(P)-binding Rossmann-fold domains"/>
    <property type="match status" value="1"/>
</dbReference>
<dbReference type="InterPro" id="IPR006108">
    <property type="entry name" value="3HC_DH_C"/>
</dbReference>
<evidence type="ECO:0000313" key="6">
    <source>
        <dbReference type="EMBL" id="GAA1515547.1"/>
    </source>
</evidence>
<dbReference type="PANTHER" id="PTHR48075:SF5">
    <property type="entry name" value="3-HYDROXYBUTYRYL-COA DEHYDROGENASE"/>
    <property type="match status" value="1"/>
</dbReference>
<dbReference type="InterPro" id="IPR006176">
    <property type="entry name" value="3-OHacyl-CoA_DH_NAD-bd"/>
</dbReference>
<dbReference type="Gene3D" id="3.40.50.720">
    <property type="entry name" value="NAD(P)-binding Rossmann-like Domain"/>
    <property type="match status" value="1"/>
</dbReference>
<proteinExistence type="inferred from homology"/>
<name>A0ABN2AE54_9ACTN</name>
<dbReference type="InterPro" id="IPR022694">
    <property type="entry name" value="3-OHacyl-CoA_DH"/>
</dbReference>
<evidence type="ECO:0000256" key="3">
    <source>
        <dbReference type="ARBA" id="ARBA00023002"/>
    </source>
</evidence>
<feature type="domain" description="3-hydroxyacyl-CoA dehydrogenase C-terminal" evidence="4">
    <location>
        <begin position="190"/>
        <end position="283"/>
    </location>
</feature>
<dbReference type="PIRSF" id="PIRSF000105">
    <property type="entry name" value="HCDH"/>
    <property type="match status" value="1"/>
</dbReference>